<dbReference type="SMART" id="SM00060">
    <property type="entry name" value="FN3"/>
    <property type="match status" value="5"/>
</dbReference>
<reference evidence="1" key="1">
    <citation type="journal article" date="2013" name="Genome Biol.">
        <title>Draft genome of the mountain pine beetle, Dendroctonus ponderosae Hopkins, a major forest pest.</title>
        <authorList>
            <person name="Keeling C.I."/>
            <person name="Yuen M.M."/>
            <person name="Liao N.Y."/>
            <person name="Docking T.R."/>
            <person name="Chan S.K."/>
            <person name="Taylor G.A."/>
            <person name="Palmquist D.L."/>
            <person name="Jackman S.D."/>
            <person name="Nguyen A."/>
            <person name="Li M."/>
            <person name="Henderson H."/>
            <person name="Janes J.K."/>
            <person name="Zhao Y."/>
            <person name="Pandoh P."/>
            <person name="Moore R."/>
            <person name="Sperling F.A."/>
            <person name="Huber D.P."/>
            <person name="Birol I."/>
            <person name="Jones S.J."/>
            <person name="Bohlmann J."/>
        </authorList>
    </citation>
    <scope>NUCLEOTIDE SEQUENCE</scope>
</reference>
<evidence type="ECO:0000313" key="1">
    <source>
        <dbReference type="EMBL" id="ENN73799.1"/>
    </source>
</evidence>
<dbReference type="InterPro" id="IPR036116">
    <property type="entry name" value="FN3_sf"/>
</dbReference>
<dbReference type="Gene3D" id="2.120.10.30">
    <property type="entry name" value="TolB, C-terminal domain"/>
    <property type="match status" value="2"/>
</dbReference>
<proteinExistence type="predicted"/>
<dbReference type="Gene3D" id="2.60.40.10">
    <property type="entry name" value="Immunoglobulins"/>
    <property type="match status" value="5"/>
</dbReference>
<dbReference type="InterPro" id="IPR011042">
    <property type="entry name" value="6-blade_b-propeller_TolB-like"/>
</dbReference>
<gene>
    <name evidence="1" type="ORF">YQE_09577</name>
</gene>
<name>N6T121_DENPD</name>
<organism evidence="1">
    <name type="scientific">Dendroctonus ponderosae</name>
    <name type="common">Mountain pine beetle</name>
    <dbReference type="NCBI Taxonomy" id="77166"/>
    <lineage>
        <taxon>Eukaryota</taxon>
        <taxon>Metazoa</taxon>
        <taxon>Ecdysozoa</taxon>
        <taxon>Arthropoda</taxon>
        <taxon>Hexapoda</taxon>
        <taxon>Insecta</taxon>
        <taxon>Pterygota</taxon>
        <taxon>Neoptera</taxon>
        <taxon>Endopterygota</taxon>
        <taxon>Coleoptera</taxon>
        <taxon>Polyphaga</taxon>
        <taxon>Cucujiformia</taxon>
        <taxon>Curculionidae</taxon>
        <taxon>Scolytinae</taxon>
        <taxon>Dendroctonus</taxon>
    </lineage>
</organism>
<dbReference type="InterPro" id="IPR003961">
    <property type="entry name" value="FN3_dom"/>
</dbReference>
<accession>N6T121</accession>
<dbReference type="PROSITE" id="PS50853">
    <property type="entry name" value="FN3"/>
    <property type="match status" value="4"/>
</dbReference>
<dbReference type="InterPro" id="IPR000033">
    <property type="entry name" value="LDLR_classB_rpt"/>
</dbReference>
<sequence length="1310" mass="147586">MRSQAITNYTTEYRSCAVTNLTADTPYTIKVLAFSKSGAGPLSTEFQGRTLESFRDPQIIWAGSEGLFKSDMTLDNVETLVHKDRMRNIGFNAVTWYRDQIFLVTNGSNVYWFNLTSRQQGKLGDVGSVDSIAVDWIGRKLYWSNLKQQLIIRSNLQGAQQEPLPILTLAKEIRIDSVNGYLYWSREYDVECARLNGDDRAIYDHLEPFSGRQVMGLTLDFDGQQVYWIVRGSDGSHLFRAALMGEGGLDSVQKSRVALLQSAVMPGPLSYFSRRLMWLQDERNAIISDLEGKNMATVGGKLLSGLNLVSVVDASLQKWPDNVTEDEVNVVPGAVRPDLVHTVGGSEAFNITWAPVENVNYGTVFYEVQLDGLPANNYTIITIEPSFKYWLEIAPFTPLNVTIRAFTYWSTSPQVRAVIYSPPSTPSVPINLRGFVEYEHNRALEDIDWFSIVFRWDPPLFPNGILDGFNVRYWYKDNGSEVALDIRKSSNETEHILDRLTDKIIYYFQFVIVKFQVQAYTSQGSGAISEPLAVNASVEAPLPVLLVTDQDSLFQADLDVNRTRMRVSGVSRPLAAAYSLRERTLYWLNEMRELLTLQWDTGNKSKLLELKEQPKGLSLDWLGRNLYLVEGTNDTMGSVVHRLSLEELKVDRIYVSAAHVCQLEVAPAIQKLFWLETELNGRQTVKSSGLSGGDVKELLTDLPELEPTLAIDHAATGEVLIVVAASTREALLFDSEGTPLGAVGLEYFDPLGKVAVDLAFLYWRDLKGQFYSMARDASSRPRRLGVTGSDLLSAIETKSYDFVRLQMPQLQFGVGCPEISRPTAVYTVRYSKGWEGNEDVRFMSTFNSSLLVGPLRPFTQYAISIAVANHYTRREEMVFGEPVLVRTAPGAPSKPRNISASVLHPTLAEVSWSPPAELNGELIHYEIHWLTEGSVSGVRQKGEQPVNDLRTSANERATLTTLVQKLSPNETYTVWIRAYSETNETSSDSDRVQITTFPEPAVFDLVNQTAHALDLTWEITPHIQEYVVEYAPITSSNVWAQAASGHHLHDQVQIVVHNLKPKTQYKFRLRLLYDQYPEWYQWPGDSRFTFETLAIGEYLSLHICFVCPGDRPSAPGTPGLQFFGSGIYKVVWEAPQDNGAPIELYSLESLALHWYRNKRSMSTPRNRSAWFANAPSVEEEPDEEAQWEEVYNGTDNSWIIGGLDKQYKYAFRVSALNSYGWSDPSAESTEFDVGEAERMSQKNPMDLIFIATFLPISVCILIVICFGYVAYSRRRRKQKKIEHVIQIPRGPDVELATLLLSLLVLSHSVK</sequence>
<dbReference type="PANTHER" id="PTHR46957">
    <property type="entry name" value="CYTOKINE RECEPTOR"/>
    <property type="match status" value="1"/>
</dbReference>
<dbReference type="PANTHER" id="PTHR46957:SF3">
    <property type="entry name" value="CYTOKINE RECEPTOR"/>
    <property type="match status" value="1"/>
</dbReference>
<dbReference type="SMART" id="SM00135">
    <property type="entry name" value="LY"/>
    <property type="match status" value="4"/>
</dbReference>
<dbReference type="HOGENOM" id="CLU_260791_0_0_1"/>
<protein>
    <submittedName>
        <fullName evidence="1">Uncharacterized protein</fullName>
    </submittedName>
</protein>
<dbReference type="InterPro" id="IPR050713">
    <property type="entry name" value="RTP_Phos/Ushers"/>
</dbReference>
<dbReference type="OrthoDB" id="65481at2759"/>
<dbReference type="Pfam" id="PF00041">
    <property type="entry name" value="fn3"/>
    <property type="match status" value="3"/>
</dbReference>
<feature type="non-terminal residue" evidence="1">
    <location>
        <position position="1"/>
    </location>
</feature>
<dbReference type="SUPFAM" id="SSF63825">
    <property type="entry name" value="YWTD domain"/>
    <property type="match status" value="2"/>
</dbReference>
<dbReference type="EMBL" id="KB741112">
    <property type="protein sequence ID" value="ENN73799.1"/>
    <property type="molecule type" value="Genomic_DNA"/>
</dbReference>
<dbReference type="CDD" id="cd00063">
    <property type="entry name" value="FN3"/>
    <property type="match status" value="5"/>
</dbReference>
<dbReference type="InterPro" id="IPR013783">
    <property type="entry name" value="Ig-like_fold"/>
</dbReference>
<dbReference type="SUPFAM" id="SSF49265">
    <property type="entry name" value="Fibronectin type III"/>
    <property type="match status" value="4"/>
</dbReference>
<dbReference type="GO" id="GO:0016020">
    <property type="term" value="C:membrane"/>
    <property type="evidence" value="ECO:0007669"/>
    <property type="project" value="UniProtKB-SubCell"/>
</dbReference>